<dbReference type="PANTHER" id="PTHR45436">
    <property type="entry name" value="SENSOR HISTIDINE KINASE YKOH"/>
    <property type="match status" value="1"/>
</dbReference>
<protein>
    <recommendedName>
        <fullName evidence="3">histidine kinase</fullName>
        <ecNumber evidence="3">2.7.13.3</ecNumber>
    </recommendedName>
</protein>
<dbReference type="SMART" id="SM00387">
    <property type="entry name" value="HATPase_c"/>
    <property type="match status" value="1"/>
</dbReference>
<dbReference type="InterPro" id="IPR004358">
    <property type="entry name" value="Sig_transdc_His_kin-like_C"/>
</dbReference>
<keyword evidence="4" id="KW-0597">Phosphoprotein</keyword>
<dbReference type="Pfam" id="PF00512">
    <property type="entry name" value="HisKA"/>
    <property type="match status" value="1"/>
</dbReference>
<evidence type="ECO:0000256" key="6">
    <source>
        <dbReference type="ARBA" id="ARBA00022692"/>
    </source>
</evidence>
<dbReference type="GO" id="GO:0005886">
    <property type="term" value="C:plasma membrane"/>
    <property type="evidence" value="ECO:0007669"/>
    <property type="project" value="UniProtKB-SubCell"/>
</dbReference>
<name>A0A1Y3U5H7_9ACTN</name>
<dbReference type="Proteomes" id="UP000196560">
    <property type="component" value="Unassembled WGS sequence"/>
</dbReference>
<dbReference type="InterPro" id="IPR003594">
    <property type="entry name" value="HATPase_dom"/>
</dbReference>
<dbReference type="PANTHER" id="PTHR45436:SF5">
    <property type="entry name" value="SENSOR HISTIDINE KINASE TRCS"/>
    <property type="match status" value="1"/>
</dbReference>
<organism evidence="13 14">
    <name type="scientific">Enorma massiliensis</name>
    <dbReference type="NCBI Taxonomy" id="1472761"/>
    <lineage>
        <taxon>Bacteria</taxon>
        <taxon>Bacillati</taxon>
        <taxon>Actinomycetota</taxon>
        <taxon>Coriobacteriia</taxon>
        <taxon>Coriobacteriales</taxon>
        <taxon>Coriobacteriaceae</taxon>
        <taxon>Enorma</taxon>
    </lineage>
</organism>
<keyword evidence="7" id="KW-0418">Kinase</keyword>
<keyword evidence="9" id="KW-0902">Two-component regulatory system</keyword>
<evidence type="ECO:0000256" key="2">
    <source>
        <dbReference type="ARBA" id="ARBA00004236"/>
    </source>
</evidence>
<dbReference type="Pfam" id="PF02518">
    <property type="entry name" value="HATPase_c"/>
    <property type="match status" value="1"/>
</dbReference>
<dbReference type="CDD" id="cd00082">
    <property type="entry name" value="HisKA"/>
    <property type="match status" value="1"/>
</dbReference>
<comment type="caution">
    <text evidence="13">The sequence shown here is derived from an EMBL/GenBank/DDBJ whole genome shotgun (WGS) entry which is preliminary data.</text>
</comment>
<accession>A0A1Y3U5H7</accession>
<dbReference type="InterPro" id="IPR036890">
    <property type="entry name" value="HATPase_C_sf"/>
</dbReference>
<evidence type="ECO:0000256" key="10">
    <source>
        <dbReference type="ARBA" id="ARBA00023136"/>
    </source>
</evidence>
<keyword evidence="6 11" id="KW-0812">Transmembrane</keyword>
<dbReference type="InterPro" id="IPR003661">
    <property type="entry name" value="HisK_dim/P_dom"/>
</dbReference>
<dbReference type="SMART" id="SM00388">
    <property type="entry name" value="HisKA"/>
    <property type="match status" value="1"/>
</dbReference>
<evidence type="ECO:0000256" key="5">
    <source>
        <dbReference type="ARBA" id="ARBA00022679"/>
    </source>
</evidence>
<evidence type="ECO:0000256" key="4">
    <source>
        <dbReference type="ARBA" id="ARBA00022553"/>
    </source>
</evidence>
<feature type="transmembrane region" description="Helical" evidence="11">
    <location>
        <begin position="51"/>
        <end position="73"/>
    </location>
</feature>
<dbReference type="Gene3D" id="3.30.565.10">
    <property type="entry name" value="Histidine kinase-like ATPase, C-terminal domain"/>
    <property type="match status" value="1"/>
</dbReference>
<reference evidence="14" key="1">
    <citation type="submission" date="2017-04" db="EMBL/GenBank/DDBJ databases">
        <title>Function of individual gut microbiota members based on whole genome sequencing of pure cultures obtained from chicken caecum.</title>
        <authorList>
            <person name="Medvecky M."/>
            <person name="Cejkova D."/>
            <person name="Polansky O."/>
            <person name="Karasova D."/>
            <person name="Kubasova T."/>
            <person name="Cizek A."/>
            <person name="Rychlik I."/>
        </authorList>
    </citation>
    <scope>NUCLEOTIDE SEQUENCE [LARGE SCALE GENOMIC DNA]</scope>
    <source>
        <strain evidence="14">An70</strain>
    </source>
</reference>
<evidence type="ECO:0000256" key="11">
    <source>
        <dbReference type="SAM" id="Phobius"/>
    </source>
</evidence>
<dbReference type="GO" id="GO:0000155">
    <property type="term" value="F:phosphorelay sensor kinase activity"/>
    <property type="evidence" value="ECO:0007669"/>
    <property type="project" value="InterPro"/>
</dbReference>
<keyword evidence="8 11" id="KW-1133">Transmembrane helix</keyword>
<evidence type="ECO:0000313" key="13">
    <source>
        <dbReference type="EMBL" id="OUN44026.1"/>
    </source>
</evidence>
<evidence type="ECO:0000256" key="1">
    <source>
        <dbReference type="ARBA" id="ARBA00000085"/>
    </source>
</evidence>
<dbReference type="eggNOG" id="COG2205">
    <property type="taxonomic scope" value="Bacteria"/>
</dbReference>
<evidence type="ECO:0000256" key="8">
    <source>
        <dbReference type="ARBA" id="ARBA00022989"/>
    </source>
</evidence>
<gene>
    <name evidence="13" type="ORF">B5G21_01730</name>
</gene>
<keyword evidence="14" id="KW-1185">Reference proteome</keyword>
<dbReference type="InterPro" id="IPR050428">
    <property type="entry name" value="TCS_sensor_his_kinase"/>
</dbReference>
<comment type="subcellular location">
    <subcellularLocation>
        <location evidence="2">Cell membrane</location>
    </subcellularLocation>
</comment>
<comment type="catalytic activity">
    <reaction evidence="1">
        <text>ATP + protein L-histidine = ADP + protein N-phospho-L-histidine.</text>
        <dbReference type="EC" id="2.7.13.3"/>
    </reaction>
</comment>
<proteinExistence type="predicted"/>
<dbReference type="EMBL" id="NFHO01000002">
    <property type="protein sequence ID" value="OUN44026.1"/>
    <property type="molecule type" value="Genomic_DNA"/>
</dbReference>
<dbReference type="STRING" id="1118060.GCA_000311845_01802"/>
<dbReference type="Gene3D" id="1.10.287.130">
    <property type="match status" value="1"/>
</dbReference>
<dbReference type="InterPro" id="IPR005467">
    <property type="entry name" value="His_kinase_dom"/>
</dbReference>
<keyword evidence="10 11" id="KW-0472">Membrane</keyword>
<dbReference type="SUPFAM" id="SSF55874">
    <property type="entry name" value="ATPase domain of HSP90 chaperone/DNA topoisomerase II/histidine kinase"/>
    <property type="match status" value="1"/>
</dbReference>
<feature type="domain" description="Histidine kinase" evidence="12">
    <location>
        <begin position="344"/>
        <end position="583"/>
    </location>
</feature>
<evidence type="ECO:0000256" key="9">
    <source>
        <dbReference type="ARBA" id="ARBA00023012"/>
    </source>
</evidence>
<dbReference type="EC" id="2.7.13.3" evidence="3"/>
<sequence>MSPTSAPSWKTTRCGRHTSRPSAVWDIRSMASEFEHTPSSRSPLHRLRKSIAVRCLAGLIVYAALLALVLWGINRASENLFDSAFPSMETVLTYADDLEHDRFDALQTQALEHCRIVIFDGDGTRLYASSARAAEKIHASDLDLIGEYDEQSFYEVFQESTVDGLHYRIVQCTYSLEDGFTKRITAWCELDENLTVVAGDLFADRGALTQREFDFLQGVYSAQMSVERVSYQTVDGEERILVLAAPLVSDIRYQQVIDEANRLPLLATPVTLVITIGCAWYLVGVAKRATRPLDRAINAYRRGDEQVDAATDVPTELVPIYDNFTDLMDELREAREDSQRIIANISHDLKTPLTVIYGYAQAFRDGRVPPEKEQDYHRIIGEKALAASELIDTLFAYAKMEHPEYAPNLEPWRVDELVRSVAREAEAQVEQAGCSLFVVPEGASLAQAAQGDASPSVAASSAEPIACIDRQLFHRLLMNLISNACAHNPSGTSIYLACEVDTGRGLVRVRVADTGTGIPDHIASHAFDPFVTENAARSTNGGTGLGLTIARRAAELMGGTLTLSPNPPHPCATEFVIELPRCTEE</sequence>
<dbReference type="PROSITE" id="PS50109">
    <property type="entry name" value="HIS_KIN"/>
    <property type="match status" value="1"/>
</dbReference>
<evidence type="ECO:0000259" key="12">
    <source>
        <dbReference type="PROSITE" id="PS50109"/>
    </source>
</evidence>
<dbReference type="PRINTS" id="PR00344">
    <property type="entry name" value="BCTRLSENSOR"/>
</dbReference>
<evidence type="ECO:0000256" key="3">
    <source>
        <dbReference type="ARBA" id="ARBA00012438"/>
    </source>
</evidence>
<dbReference type="InterPro" id="IPR036097">
    <property type="entry name" value="HisK_dim/P_sf"/>
</dbReference>
<keyword evidence="5" id="KW-0808">Transferase</keyword>
<dbReference type="SUPFAM" id="SSF47384">
    <property type="entry name" value="Homodimeric domain of signal transducing histidine kinase"/>
    <property type="match status" value="1"/>
</dbReference>
<dbReference type="AlphaFoldDB" id="A0A1Y3U5H7"/>
<evidence type="ECO:0000256" key="7">
    <source>
        <dbReference type="ARBA" id="ARBA00022777"/>
    </source>
</evidence>
<evidence type="ECO:0000313" key="14">
    <source>
        <dbReference type="Proteomes" id="UP000196560"/>
    </source>
</evidence>